<name>H2BXK1_GILLR</name>
<protein>
    <submittedName>
        <fullName evidence="1">Uncharacterized protein</fullName>
    </submittedName>
</protein>
<dbReference type="HOGENOM" id="CLU_2436634_0_0_10"/>
<sequence length="90" mass="10846">MRFGEIRDMDITNQIYTIEYISETGFYEQEHLLEKVFKLHKDEIPEVLQFLNRLSLHLTEKQPISPEILEQIFNKKTYLLKVPCIKEFSI</sequence>
<dbReference type="Proteomes" id="UP000003844">
    <property type="component" value="Unassembled WGS sequence"/>
</dbReference>
<organism evidence="1 2">
    <name type="scientific">Gillisia limnaea (strain DSM 15749 / LMG 21470 / R-8282)</name>
    <dbReference type="NCBI Taxonomy" id="865937"/>
    <lineage>
        <taxon>Bacteria</taxon>
        <taxon>Pseudomonadati</taxon>
        <taxon>Bacteroidota</taxon>
        <taxon>Flavobacteriia</taxon>
        <taxon>Flavobacteriales</taxon>
        <taxon>Flavobacteriaceae</taxon>
        <taxon>Gillisia</taxon>
    </lineage>
</organism>
<dbReference type="STRING" id="865937.Gilli_2501"/>
<evidence type="ECO:0000313" key="1">
    <source>
        <dbReference type="EMBL" id="EHQ03125.1"/>
    </source>
</evidence>
<dbReference type="AlphaFoldDB" id="H2BXK1"/>
<accession>H2BXK1</accession>
<keyword evidence="2" id="KW-1185">Reference proteome</keyword>
<proteinExistence type="predicted"/>
<dbReference type="EMBL" id="JH594606">
    <property type="protein sequence ID" value="EHQ03125.1"/>
    <property type="molecule type" value="Genomic_DNA"/>
</dbReference>
<evidence type="ECO:0000313" key="2">
    <source>
        <dbReference type="Proteomes" id="UP000003844"/>
    </source>
</evidence>
<reference evidence="2" key="1">
    <citation type="journal article" date="2012" name="Stand. Genomic Sci.">
        <title>Genome sequence of the Antarctic rhodopsins-containing flavobacterium Gillisia limnaea type strain (R-8282(T)).</title>
        <authorList>
            <person name="Riedel T."/>
            <person name="Held B."/>
            <person name="Nolan M."/>
            <person name="Lucas S."/>
            <person name="Lapidus A."/>
            <person name="Tice H."/>
            <person name="Del Rio T.G."/>
            <person name="Cheng J.F."/>
            <person name="Han C."/>
            <person name="Tapia R."/>
            <person name="Goodwin L.A."/>
            <person name="Pitluck S."/>
            <person name="Liolios K."/>
            <person name="Mavromatis K."/>
            <person name="Pagani I."/>
            <person name="Ivanova N."/>
            <person name="Mikhailova N."/>
            <person name="Pati A."/>
            <person name="Chen A."/>
            <person name="Palaniappan K."/>
            <person name="Land M."/>
            <person name="Rohde M."/>
            <person name="Tindall B.J."/>
            <person name="Detter J.C."/>
            <person name="Goker M."/>
            <person name="Bristow J."/>
            <person name="Eisen J.A."/>
            <person name="Markowitz V."/>
            <person name="Hugenholtz P."/>
            <person name="Kyrpides N.C."/>
            <person name="Klenk H.P."/>
            <person name="Woyke T."/>
        </authorList>
    </citation>
    <scope>NUCLEOTIDE SEQUENCE [LARGE SCALE GENOMIC DNA]</scope>
    <source>
        <strain evidence="2">DSM 15749 / LMG 21470 / R-8282</strain>
    </source>
</reference>
<gene>
    <name evidence="1" type="ORF">Gilli_2501</name>
</gene>